<dbReference type="EMBL" id="UINC01030913">
    <property type="protein sequence ID" value="SVB16086.1"/>
    <property type="molecule type" value="Genomic_DNA"/>
</dbReference>
<accession>A0A382BQH8</accession>
<protein>
    <recommendedName>
        <fullName evidence="2">ClpX-type ZB domain-containing protein</fullName>
    </recommendedName>
</protein>
<gene>
    <name evidence="1" type="ORF">METZ01_LOCUS168940</name>
</gene>
<organism evidence="1">
    <name type="scientific">marine metagenome</name>
    <dbReference type="NCBI Taxonomy" id="408172"/>
    <lineage>
        <taxon>unclassified sequences</taxon>
        <taxon>metagenomes</taxon>
        <taxon>ecological metagenomes</taxon>
    </lineage>
</organism>
<proteinExistence type="predicted"/>
<evidence type="ECO:0000313" key="1">
    <source>
        <dbReference type="EMBL" id="SVB16086.1"/>
    </source>
</evidence>
<feature type="non-terminal residue" evidence="1">
    <location>
        <position position="42"/>
    </location>
</feature>
<dbReference type="AlphaFoldDB" id="A0A382BQH8"/>
<evidence type="ECO:0008006" key="2">
    <source>
        <dbReference type="Google" id="ProtNLM"/>
    </source>
</evidence>
<sequence length="42" mass="4885">MNCYLCKKFLTDVNGYQVGTVWSCEKCLDIVKQLADENRIKN</sequence>
<reference evidence="1" key="1">
    <citation type="submission" date="2018-05" db="EMBL/GenBank/DDBJ databases">
        <authorList>
            <person name="Lanie J.A."/>
            <person name="Ng W.-L."/>
            <person name="Kazmierczak K.M."/>
            <person name="Andrzejewski T.M."/>
            <person name="Davidsen T.M."/>
            <person name="Wayne K.J."/>
            <person name="Tettelin H."/>
            <person name="Glass J.I."/>
            <person name="Rusch D."/>
            <person name="Podicherti R."/>
            <person name="Tsui H.-C.T."/>
            <person name="Winkler M.E."/>
        </authorList>
    </citation>
    <scope>NUCLEOTIDE SEQUENCE</scope>
</reference>
<name>A0A382BQH8_9ZZZZ</name>